<dbReference type="InterPro" id="IPR019734">
    <property type="entry name" value="TPR_rpt"/>
</dbReference>
<organism evidence="4 5">
    <name type="scientific">Flavihumibacter fluminis</name>
    <dbReference type="NCBI Taxonomy" id="2909236"/>
    <lineage>
        <taxon>Bacteria</taxon>
        <taxon>Pseudomonadati</taxon>
        <taxon>Bacteroidota</taxon>
        <taxon>Chitinophagia</taxon>
        <taxon>Chitinophagales</taxon>
        <taxon>Chitinophagaceae</taxon>
        <taxon>Flavihumibacter</taxon>
    </lineage>
</organism>
<dbReference type="Proteomes" id="UP001200145">
    <property type="component" value="Unassembled WGS sequence"/>
</dbReference>
<accession>A0ABS9BIZ0</accession>
<gene>
    <name evidence="4" type="ORF">L0U88_13725</name>
</gene>
<keyword evidence="5" id="KW-1185">Reference proteome</keyword>
<reference evidence="4 5" key="1">
    <citation type="submission" date="2022-01" db="EMBL/GenBank/DDBJ databases">
        <title>Flavihumibacter sp. nov., isolated from sediment of a river.</title>
        <authorList>
            <person name="Liu H."/>
        </authorList>
    </citation>
    <scope>NUCLEOTIDE SEQUENCE [LARGE SCALE GENOMIC DNA]</scope>
    <source>
        <strain evidence="4 5">RY-1</strain>
    </source>
</reference>
<dbReference type="Pfam" id="PF14559">
    <property type="entry name" value="TPR_19"/>
    <property type="match status" value="1"/>
</dbReference>
<dbReference type="PANTHER" id="PTHR44943">
    <property type="entry name" value="CELLULOSE SYNTHASE OPERON PROTEIN C"/>
    <property type="match status" value="1"/>
</dbReference>
<comment type="caution">
    <text evidence="4">The sequence shown here is derived from an EMBL/GenBank/DDBJ whole genome shotgun (WGS) entry which is preliminary data.</text>
</comment>
<dbReference type="Gene3D" id="1.25.40.10">
    <property type="entry name" value="Tetratricopeptide repeat domain"/>
    <property type="match status" value="1"/>
</dbReference>
<dbReference type="RefSeq" id="WP_234866641.1">
    <property type="nucleotide sequence ID" value="NZ_JAKEVY010000003.1"/>
</dbReference>
<evidence type="ECO:0000256" key="1">
    <source>
        <dbReference type="ARBA" id="ARBA00022737"/>
    </source>
</evidence>
<dbReference type="SMART" id="SM00028">
    <property type="entry name" value="TPR"/>
    <property type="match status" value="5"/>
</dbReference>
<dbReference type="Pfam" id="PF13181">
    <property type="entry name" value="TPR_8"/>
    <property type="match status" value="2"/>
</dbReference>
<feature type="repeat" description="TPR" evidence="3">
    <location>
        <begin position="139"/>
        <end position="172"/>
    </location>
</feature>
<dbReference type="InterPro" id="IPR011990">
    <property type="entry name" value="TPR-like_helical_dom_sf"/>
</dbReference>
<evidence type="ECO:0000313" key="4">
    <source>
        <dbReference type="EMBL" id="MCF1715692.1"/>
    </source>
</evidence>
<dbReference type="PROSITE" id="PS50005">
    <property type="entry name" value="TPR"/>
    <property type="match status" value="3"/>
</dbReference>
<feature type="repeat" description="TPR" evidence="3">
    <location>
        <begin position="173"/>
        <end position="206"/>
    </location>
</feature>
<keyword evidence="2 3" id="KW-0802">TPR repeat</keyword>
<evidence type="ECO:0000313" key="5">
    <source>
        <dbReference type="Proteomes" id="UP001200145"/>
    </source>
</evidence>
<dbReference type="EMBL" id="JAKEVY010000003">
    <property type="protein sequence ID" value="MCF1715692.1"/>
    <property type="molecule type" value="Genomic_DNA"/>
</dbReference>
<feature type="repeat" description="TPR" evidence="3">
    <location>
        <begin position="68"/>
        <end position="101"/>
    </location>
</feature>
<dbReference type="SUPFAM" id="SSF48452">
    <property type="entry name" value="TPR-like"/>
    <property type="match status" value="1"/>
</dbReference>
<sequence>MLKQKCLPVQAVVQEQAAGKNYCLLAFMERALYFDLYKKKTAMRTALILLCSTLLTLAGYSQANESAIKTLLEEGVKLHNEGKFQEAIAKYDAALSLEKNNVAANLEKALTLFSLENYKEAAEICKRTIKKNKGNSDLSSGYVTLGNSLDQLGKQKEALKIYDEGISQFPNYYQLHFNKGVTLAGMNQPNEALQSFEKAVQVNPLHASSHNGIARMNKSLKKPVQSYLAFARFITIEPASQRTSDNFKLMSSLFSAATKKTGENSMTINISADLFTSALNKSDNNFSTTELLMFLNEGLNTDSVRLILSPVKKFQNQLETMISSLKEQKQSGTGFYWSYYVPYFIEMKEKGFTEVFSYIAFVTTGEEYIQEWITENESIVENFLEWSNNYKWPE</sequence>
<protein>
    <submittedName>
        <fullName evidence="4">Tetratricopeptide repeat protein</fullName>
    </submittedName>
</protein>
<evidence type="ECO:0000256" key="2">
    <source>
        <dbReference type="ARBA" id="ARBA00022803"/>
    </source>
</evidence>
<evidence type="ECO:0000256" key="3">
    <source>
        <dbReference type="PROSITE-ProRule" id="PRU00339"/>
    </source>
</evidence>
<name>A0ABS9BIZ0_9BACT</name>
<proteinExistence type="predicted"/>
<keyword evidence="1" id="KW-0677">Repeat</keyword>
<dbReference type="PANTHER" id="PTHR44943:SF8">
    <property type="entry name" value="TPR REPEAT-CONTAINING PROTEIN MJ0263"/>
    <property type="match status" value="1"/>
</dbReference>
<dbReference type="InterPro" id="IPR051685">
    <property type="entry name" value="Ycf3/AcsC/BcsC/TPR_MFPF"/>
</dbReference>